<feature type="domain" description="MYST-type HAT" evidence="13">
    <location>
        <begin position="69"/>
        <end position="348"/>
    </location>
</feature>
<protein>
    <recommendedName>
        <fullName evidence="3 12">Histone acetyltransferase</fullName>
        <ecNumber evidence="3 12">2.3.1.48</ecNumber>
    </recommendedName>
</protein>
<sequence length="349" mass="40626">YYVHYKDFNRRMDEWISKEKSNEEMLALPTDTVTTHTVGEHVVATVKAQELDEHEGLDEASLREHEEVTKVKNVGFMELGQYQMETWYFSPLPKELLNASGFIDVLYVCEFSFGLYARKSELQRFQARLPSERRHPPGNEIYRNGDLAMFEVDGMEERIYCQNLCYLAKLFLDHKTLYYDVDPFLFYVLCEVDNRGFHPVGYYSKEKYSDVGYNLACILTFPAHQRKGYGRFLIAFSYELSKKEEKVGSPEKPMSDLGQQAYKPYWGSTVVDYLLNQSNESSLSIMDVSKRTSIMAEDIVFTLNQLGILKIINGIYFIAAEKSLLQRLAEKYPVKEPRVDPSKLHWTPF</sequence>
<dbReference type="GO" id="GO:0005634">
    <property type="term" value="C:nucleus"/>
    <property type="evidence" value="ECO:0007669"/>
    <property type="project" value="UniProtKB-SubCell"/>
</dbReference>
<feature type="non-terminal residue" evidence="14">
    <location>
        <position position="1"/>
    </location>
</feature>
<reference evidence="14 15" key="1">
    <citation type="journal article" date="2008" name="Nature">
        <title>The Phaeodactylum genome reveals the evolutionary history of diatom genomes.</title>
        <authorList>
            <person name="Bowler C."/>
            <person name="Allen A.E."/>
            <person name="Badger J.H."/>
            <person name="Grimwood J."/>
            <person name="Jabbari K."/>
            <person name="Kuo A."/>
            <person name="Maheswari U."/>
            <person name="Martens C."/>
            <person name="Maumus F."/>
            <person name="Otillar R.P."/>
            <person name="Rayko E."/>
            <person name="Salamov A."/>
            <person name="Vandepoele K."/>
            <person name="Beszteri B."/>
            <person name="Gruber A."/>
            <person name="Heijde M."/>
            <person name="Katinka M."/>
            <person name="Mock T."/>
            <person name="Valentin K."/>
            <person name="Verret F."/>
            <person name="Berges J.A."/>
            <person name="Brownlee C."/>
            <person name="Cadoret J.P."/>
            <person name="Chiovitti A."/>
            <person name="Choi C.J."/>
            <person name="Coesel S."/>
            <person name="De Martino A."/>
            <person name="Detter J.C."/>
            <person name="Durkin C."/>
            <person name="Falciatore A."/>
            <person name="Fournet J."/>
            <person name="Haruta M."/>
            <person name="Huysman M.J."/>
            <person name="Jenkins B.D."/>
            <person name="Jiroutova K."/>
            <person name="Jorgensen R.E."/>
            <person name="Joubert Y."/>
            <person name="Kaplan A."/>
            <person name="Kroger N."/>
            <person name="Kroth P.G."/>
            <person name="La Roche J."/>
            <person name="Lindquist E."/>
            <person name="Lommer M."/>
            <person name="Martin-Jezequel V."/>
            <person name="Lopez P.J."/>
            <person name="Lucas S."/>
            <person name="Mangogna M."/>
            <person name="McGinnis K."/>
            <person name="Medlin L.K."/>
            <person name="Montsant A."/>
            <person name="Oudot-Le Secq M.P."/>
            <person name="Napoli C."/>
            <person name="Obornik M."/>
            <person name="Parker M.S."/>
            <person name="Petit J.L."/>
            <person name="Porcel B.M."/>
            <person name="Poulsen N."/>
            <person name="Robison M."/>
            <person name="Rychlewski L."/>
            <person name="Rynearson T.A."/>
            <person name="Schmutz J."/>
            <person name="Shapiro H."/>
            <person name="Siaut M."/>
            <person name="Stanley M."/>
            <person name="Sussman M.R."/>
            <person name="Taylor A.R."/>
            <person name="Vardi A."/>
            <person name="von Dassow P."/>
            <person name="Vyverman W."/>
            <person name="Willis A."/>
            <person name="Wyrwicz L.S."/>
            <person name="Rokhsar D.S."/>
            <person name="Weissenbach J."/>
            <person name="Armbrust E.V."/>
            <person name="Green B.R."/>
            <person name="Van de Peer Y."/>
            <person name="Grigoriev I.V."/>
        </authorList>
    </citation>
    <scope>NUCLEOTIDE SEQUENCE [LARGE SCALE GENOMIC DNA]</scope>
    <source>
        <strain evidence="14 15">CCAP 1055/1</strain>
    </source>
</reference>
<keyword evidence="10 12" id="KW-0539">Nucleus</keyword>
<dbReference type="STRING" id="556484.B7FRP3"/>
<dbReference type="InterPro" id="IPR016181">
    <property type="entry name" value="Acyl_CoA_acyltransferase"/>
</dbReference>
<evidence type="ECO:0000256" key="2">
    <source>
        <dbReference type="ARBA" id="ARBA00010107"/>
    </source>
</evidence>
<dbReference type="PROSITE" id="PS51726">
    <property type="entry name" value="MYST_HAT"/>
    <property type="match status" value="1"/>
</dbReference>
<dbReference type="FunFam" id="3.40.630.30:FF:000002">
    <property type="entry name" value="Histone acetyltransferase"/>
    <property type="match status" value="1"/>
</dbReference>
<dbReference type="Pfam" id="PF11717">
    <property type="entry name" value="Tudor-knot"/>
    <property type="match status" value="1"/>
</dbReference>
<dbReference type="FunFam" id="1.10.10.10:FF:000476">
    <property type="entry name" value="Histone acetyltransferase"/>
    <property type="match status" value="1"/>
</dbReference>
<evidence type="ECO:0000256" key="11">
    <source>
        <dbReference type="PIRSR" id="PIRSR602717-51"/>
    </source>
</evidence>
<dbReference type="KEGG" id="pti:PHATRDRAFT_3062"/>
<dbReference type="RefSeq" id="XP_002176575.1">
    <property type="nucleotide sequence ID" value="XM_002176539.1"/>
</dbReference>
<comment type="similarity">
    <text evidence="2 12">Belongs to the MYST (SAS/MOZ) family.</text>
</comment>
<dbReference type="GO" id="GO:0000785">
    <property type="term" value="C:chromatin"/>
    <property type="evidence" value="ECO:0007669"/>
    <property type="project" value="TreeGrafter"/>
</dbReference>
<dbReference type="InterPro" id="IPR016197">
    <property type="entry name" value="Chromo-like_dom_sf"/>
</dbReference>
<dbReference type="AlphaFoldDB" id="B7FRP3"/>
<keyword evidence="6" id="KW-0863">Zinc-finger</keyword>
<dbReference type="InterPro" id="IPR025995">
    <property type="entry name" value="Tudor-knot"/>
</dbReference>
<dbReference type="Gene3D" id="1.10.10.10">
    <property type="entry name" value="Winged helix-like DNA-binding domain superfamily/Winged helix DNA-binding domain"/>
    <property type="match status" value="1"/>
</dbReference>
<dbReference type="PANTHER" id="PTHR10615">
    <property type="entry name" value="HISTONE ACETYLTRANSFERASE"/>
    <property type="match status" value="1"/>
</dbReference>
<dbReference type="GO" id="GO:0008270">
    <property type="term" value="F:zinc ion binding"/>
    <property type="evidence" value="ECO:0007669"/>
    <property type="project" value="UniProtKB-KW"/>
</dbReference>
<dbReference type="PANTHER" id="PTHR10615:SF161">
    <property type="entry name" value="HISTONE ACETYLTRANSFERASE KAT7"/>
    <property type="match status" value="1"/>
</dbReference>
<evidence type="ECO:0000256" key="9">
    <source>
        <dbReference type="ARBA" id="ARBA00022990"/>
    </source>
</evidence>
<dbReference type="FunCoup" id="B7FRP3">
    <property type="interactions" value="19"/>
</dbReference>
<dbReference type="GO" id="GO:0003712">
    <property type="term" value="F:transcription coregulator activity"/>
    <property type="evidence" value="ECO:0007669"/>
    <property type="project" value="TreeGrafter"/>
</dbReference>
<gene>
    <name evidence="14" type="primary">myst</name>
    <name evidence="14" type="ORF">PHATRDRAFT_3062</name>
</gene>
<dbReference type="GeneID" id="7196255"/>
<dbReference type="SUPFAM" id="SSF54160">
    <property type="entry name" value="Chromo domain-like"/>
    <property type="match status" value="1"/>
</dbReference>
<evidence type="ECO:0000256" key="12">
    <source>
        <dbReference type="RuleBase" id="RU361211"/>
    </source>
</evidence>
<dbReference type="Gene3D" id="3.30.60.60">
    <property type="entry name" value="N-acetyl transferase-like"/>
    <property type="match status" value="1"/>
</dbReference>
<evidence type="ECO:0000256" key="10">
    <source>
        <dbReference type="ARBA" id="ARBA00023242"/>
    </source>
</evidence>
<evidence type="ECO:0000313" key="15">
    <source>
        <dbReference type="Proteomes" id="UP000000759"/>
    </source>
</evidence>
<keyword evidence="7" id="KW-0862">Zinc</keyword>
<name>B7FRP3_PHATC</name>
<dbReference type="Proteomes" id="UP000000759">
    <property type="component" value="Chromosome 1"/>
</dbReference>
<evidence type="ECO:0000256" key="3">
    <source>
        <dbReference type="ARBA" id="ARBA00013184"/>
    </source>
</evidence>
<dbReference type="GO" id="GO:0003682">
    <property type="term" value="F:chromatin binding"/>
    <property type="evidence" value="ECO:0007669"/>
    <property type="project" value="TreeGrafter"/>
</dbReference>
<dbReference type="PaxDb" id="2850-Phatr3062"/>
<dbReference type="Pfam" id="PF17772">
    <property type="entry name" value="zf-MYST"/>
    <property type="match status" value="1"/>
</dbReference>
<dbReference type="GO" id="GO:0006357">
    <property type="term" value="P:regulation of transcription by RNA polymerase II"/>
    <property type="evidence" value="ECO:0007669"/>
    <property type="project" value="TreeGrafter"/>
</dbReference>
<evidence type="ECO:0000313" key="14">
    <source>
        <dbReference type="EMBL" id="EEC51038.1"/>
    </source>
</evidence>
<evidence type="ECO:0000256" key="6">
    <source>
        <dbReference type="ARBA" id="ARBA00022771"/>
    </source>
</evidence>
<evidence type="ECO:0000256" key="8">
    <source>
        <dbReference type="ARBA" id="ARBA00022853"/>
    </source>
</evidence>
<dbReference type="InterPro" id="IPR040706">
    <property type="entry name" value="Zf-MYST"/>
</dbReference>
<dbReference type="CDD" id="cd04301">
    <property type="entry name" value="NAT_SF"/>
    <property type="match status" value="1"/>
</dbReference>
<comment type="subcellular location">
    <subcellularLocation>
        <location evidence="1 12">Nucleus</location>
    </subcellularLocation>
</comment>
<evidence type="ECO:0000256" key="5">
    <source>
        <dbReference type="ARBA" id="ARBA00022723"/>
    </source>
</evidence>
<feature type="active site" description="Proton donor/acceptor" evidence="11">
    <location>
        <position position="251"/>
    </location>
</feature>
<accession>B7FRP3</accession>
<dbReference type="eggNOG" id="KOG2747">
    <property type="taxonomic scope" value="Eukaryota"/>
</dbReference>
<dbReference type="InterPro" id="IPR036388">
    <property type="entry name" value="WH-like_DNA-bd_sf"/>
</dbReference>
<evidence type="ECO:0000259" key="13">
    <source>
        <dbReference type="PROSITE" id="PS51726"/>
    </source>
</evidence>
<evidence type="ECO:0000256" key="7">
    <source>
        <dbReference type="ARBA" id="ARBA00022833"/>
    </source>
</evidence>
<dbReference type="HOGENOM" id="CLU_011815_2_0_1"/>
<feature type="non-terminal residue" evidence="14">
    <location>
        <position position="349"/>
    </location>
</feature>
<dbReference type="EMBL" id="CM000605">
    <property type="protein sequence ID" value="EEC51038.1"/>
    <property type="molecule type" value="Genomic_DNA"/>
</dbReference>
<dbReference type="SUPFAM" id="SSF55729">
    <property type="entry name" value="Acyl-CoA N-acyltransferases (Nat)"/>
    <property type="match status" value="1"/>
</dbReference>
<dbReference type="Pfam" id="PF01853">
    <property type="entry name" value="MOZ_SAS"/>
    <property type="match status" value="1"/>
</dbReference>
<organism evidence="14 15">
    <name type="scientific">Phaeodactylum tricornutum (strain CCAP 1055/1)</name>
    <dbReference type="NCBI Taxonomy" id="556484"/>
    <lineage>
        <taxon>Eukaryota</taxon>
        <taxon>Sar</taxon>
        <taxon>Stramenopiles</taxon>
        <taxon>Ochrophyta</taxon>
        <taxon>Bacillariophyta</taxon>
        <taxon>Bacillariophyceae</taxon>
        <taxon>Bacillariophycidae</taxon>
        <taxon>Naviculales</taxon>
        <taxon>Phaeodactylaceae</taxon>
        <taxon>Phaeodactylum</taxon>
    </lineage>
</organism>
<dbReference type="EC" id="2.3.1.48" evidence="3 12"/>
<keyword evidence="15" id="KW-1185">Reference proteome</keyword>
<keyword evidence="4" id="KW-0808">Transferase</keyword>
<keyword evidence="5" id="KW-0479">Metal-binding</keyword>
<reference evidence="15" key="2">
    <citation type="submission" date="2008-08" db="EMBL/GenBank/DDBJ databases">
        <authorList>
            <consortium name="Diatom Consortium"/>
            <person name="Grigoriev I."/>
            <person name="Grimwood J."/>
            <person name="Kuo A."/>
            <person name="Otillar R.P."/>
            <person name="Salamov A."/>
            <person name="Detter J.C."/>
            <person name="Lindquist E."/>
            <person name="Shapiro H."/>
            <person name="Lucas S."/>
            <person name="Glavina del Rio T."/>
            <person name="Pitluck S."/>
            <person name="Rokhsar D."/>
            <person name="Bowler C."/>
        </authorList>
    </citation>
    <scope>GENOME REANNOTATION</scope>
    <source>
        <strain evidence="15">CCAP 1055/1</strain>
    </source>
</reference>
<dbReference type="GO" id="GO:0004402">
    <property type="term" value="F:histone acetyltransferase activity"/>
    <property type="evidence" value="ECO:0007669"/>
    <property type="project" value="InterPro"/>
</dbReference>
<dbReference type="Gene3D" id="2.30.30.140">
    <property type="match status" value="1"/>
</dbReference>
<dbReference type="OrthoDB" id="787137at2759"/>
<dbReference type="Gene3D" id="3.40.630.30">
    <property type="match status" value="1"/>
</dbReference>
<evidence type="ECO:0000256" key="4">
    <source>
        <dbReference type="ARBA" id="ARBA00022679"/>
    </source>
</evidence>
<dbReference type="InParanoid" id="B7FRP3"/>
<keyword evidence="9" id="KW-0007">Acetylation</keyword>
<dbReference type="InterPro" id="IPR050603">
    <property type="entry name" value="MYST_HAT"/>
</dbReference>
<evidence type="ECO:0000256" key="1">
    <source>
        <dbReference type="ARBA" id="ARBA00004123"/>
    </source>
</evidence>
<dbReference type="InterPro" id="IPR002717">
    <property type="entry name" value="HAT_MYST-type"/>
</dbReference>
<proteinExistence type="inferred from homology"/>
<comment type="catalytic activity">
    <reaction evidence="12">
        <text>L-lysyl-[protein] + acetyl-CoA = N(6)-acetyl-L-lysyl-[protein] + CoA + H(+)</text>
        <dbReference type="Rhea" id="RHEA:45948"/>
        <dbReference type="Rhea" id="RHEA-COMP:9752"/>
        <dbReference type="Rhea" id="RHEA-COMP:10731"/>
        <dbReference type="ChEBI" id="CHEBI:15378"/>
        <dbReference type="ChEBI" id="CHEBI:29969"/>
        <dbReference type="ChEBI" id="CHEBI:57287"/>
        <dbReference type="ChEBI" id="CHEBI:57288"/>
        <dbReference type="ChEBI" id="CHEBI:61930"/>
        <dbReference type="EC" id="2.3.1.48"/>
    </reaction>
</comment>
<keyword evidence="8" id="KW-0156">Chromatin regulator</keyword>